<dbReference type="PANTHER" id="PTHR34047">
    <property type="entry name" value="NUCLEAR INTRON MATURASE 1, MITOCHONDRIAL-RELATED"/>
    <property type="match status" value="1"/>
</dbReference>
<dbReference type="CDD" id="cd01651">
    <property type="entry name" value="RT_G2_intron"/>
    <property type="match status" value="1"/>
</dbReference>
<feature type="compositionally biased region" description="Polar residues" evidence="1">
    <location>
        <begin position="7"/>
        <end position="21"/>
    </location>
</feature>
<sequence>MTEAKPTRTNRARSSATGATSHDSDHDWNHIDWRKVNVNVRRLQVRIAKATQEGRWGRVRSLQHLLTRSYSGKALAVKRATDNRGKRTPGVDGAIWKSPARKATAVQELRQRGYRPQPLRRLYIPKSNGEMRPLGIPTMKDRAMQALYLLALSPVAETTGDGCSYGFRPYRSPADAIGRCFVLLSRATSPQWVLEGDIEACFDRIDHNWLLANVPTERSVLHKWLKAGYMDRSMLHPTDEGTPQGGIVSPVLANLALDGLTGLLHQQFPRRRGHKVNLVRYADDFIITGATSEVLANEVRPLVERFLAERGLRLSPKKTVITHVDVGFDFLGQNVRKYRGVMLIMPARKSVHAFLEKVREVIRANGTSSAGCLVVALNPIVRGWTNYHRHVVSSRRFSSVDHAIWKALWRWARRRHPGRNALWVKRKYFPAHGTRNWVLTGTFADRSGATRIVRLCQASDVPIRRHRLIRGDANPFDPAWSDYLQRRQRTAVAAPRPDWRASAEA</sequence>
<proteinExistence type="predicted"/>
<dbReference type="AlphaFoldDB" id="A0A934KP64"/>
<name>A0A934KP64_9BACT</name>
<dbReference type="Pfam" id="PF08388">
    <property type="entry name" value="GIIM"/>
    <property type="match status" value="1"/>
</dbReference>
<dbReference type="NCBIfam" id="TIGR04416">
    <property type="entry name" value="group_II_RT_mat"/>
    <property type="match status" value="1"/>
</dbReference>
<dbReference type="EC" id="2.7.7.49" evidence="3"/>
<evidence type="ECO:0000256" key="1">
    <source>
        <dbReference type="SAM" id="MobiDB-lite"/>
    </source>
</evidence>
<feature type="region of interest" description="Disordered" evidence="1">
    <location>
        <begin position="1"/>
        <end position="27"/>
    </location>
</feature>
<keyword evidence="3" id="KW-0548">Nucleotidyltransferase</keyword>
<dbReference type="Pfam" id="PF13655">
    <property type="entry name" value="RVT_N"/>
    <property type="match status" value="1"/>
</dbReference>
<comment type="caution">
    <text evidence="3">The sequence shown here is derived from an EMBL/GenBank/DDBJ whole genome shotgun (WGS) entry which is preliminary data.</text>
</comment>
<keyword evidence="3" id="KW-0808">Transferase</keyword>
<dbReference type="SUPFAM" id="SSF56672">
    <property type="entry name" value="DNA/RNA polymerases"/>
    <property type="match status" value="1"/>
</dbReference>
<reference evidence="3 4" key="1">
    <citation type="submission" date="2020-10" db="EMBL/GenBank/DDBJ databases">
        <title>Ca. Dormibacterota MAGs.</title>
        <authorList>
            <person name="Montgomery K."/>
        </authorList>
    </citation>
    <scope>NUCLEOTIDE SEQUENCE [LARGE SCALE GENOMIC DNA]</scope>
    <source>
        <strain evidence="3">Mitchell_Peninsula_5</strain>
    </source>
</reference>
<organism evidence="3 4">
    <name type="scientific">Candidatus Amunia macphersoniae</name>
    <dbReference type="NCBI Taxonomy" id="3127014"/>
    <lineage>
        <taxon>Bacteria</taxon>
        <taxon>Bacillati</taxon>
        <taxon>Candidatus Dormiibacterota</taxon>
        <taxon>Candidatus Dormibacteria</taxon>
        <taxon>Candidatus Aeolococcales</taxon>
        <taxon>Candidatus Aeolococcaceae</taxon>
        <taxon>Candidatus Amunia</taxon>
    </lineage>
</organism>
<dbReference type="Pfam" id="PF00078">
    <property type="entry name" value="RVT_1"/>
    <property type="match status" value="1"/>
</dbReference>
<evidence type="ECO:0000259" key="2">
    <source>
        <dbReference type="PROSITE" id="PS50878"/>
    </source>
</evidence>
<dbReference type="InterPro" id="IPR013597">
    <property type="entry name" value="Mat_intron_G2"/>
</dbReference>
<dbReference type="InterPro" id="IPR025960">
    <property type="entry name" value="RVT_N"/>
</dbReference>
<dbReference type="PANTHER" id="PTHR34047:SF8">
    <property type="entry name" value="PROTEIN YKFC"/>
    <property type="match status" value="1"/>
</dbReference>
<accession>A0A934KP64</accession>
<dbReference type="InterPro" id="IPR030931">
    <property type="entry name" value="Group_II_RT_mat"/>
</dbReference>
<dbReference type="InterPro" id="IPR051083">
    <property type="entry name" value="GrpII_Intron_Splice-Mob/Def"/>
</dbReference>
<dbReference type="Proteomes" id="UP000614410">
    <property type="component" value="Unassembled WGS sequence"/>
</dbReference>
<dbReference type="EMBL" id="JAEKNN010000064">
    <property type="protein sequence ID" value="MBJ7610548.1"/>
    <property type="molecule type" value="Genomic_DNA"/>
</dbReference>
<feature type="domain" description="Reverse transcriptase" evidence="2">
    <location>
        <begin position="105"/>
        <end position="335"/>
    </location>
</feature>
<keyword evidence="3" id="KW-0695">RNA-directed DNA polymerase</keyword>
<dbReference type="PROSITE" id="PS50878">
    <property type="entry name" value="RT_POL"/>
    <property type="match status" value="1"/>
</dbReference>
<dbReference type="GO" id="GO:0003964">
    <property type="term" value="F:RNA-directed DNA polymerase activity"/>
    <property type="evidence" value="ECO:0007669"/>
    <property type="project" value="UniProtKB-KW"/>
</dbReference>
<evidence type="ECO:0000313" key="4">
    <source>
        <dbReference type="Proteomes" id="UP000614410"/>
    </source>
</evidence>
<gene>
    <name evidence="3" type="primary">ltrA</name>
    <name evidence="3" type="ORF">JF887_14150</name>
</gene>
<dbReference type="InterPro" id="IPR043502">
    <property type="entry name" value="DNA/RNA_pol_sf"/>
</dbReference>
<protein>
    <submittedName>
        <fullName evidence="3">Group II intron reverse transcriptase/maturase</fullName>
        <ecNumber evidence="3">2.7.7.49</ecNumber>
    </submittedName>
</protein>
<dbReference type="InterPro" id="IPR000477">
    <property type="entry name" value="RT_dom"/>
</dbReference>
<evidence type="ECO:0000313" key="3">
    <source>
        <dbReference type="EMBL" id="MBJ7610548.1"/>
    </source>
</evidence>